<dbReference type="RefSeq" id="WP_086042317.1">
    <property type="nucleotide sequence ID" value="NZ_CBCRZA010000006.1"/>
</dbReference>
<accession>A0A1W7AAL3</accession>
<dbReference type="Proteomes" id="UP000194154">
    <property type="component" value="Chromosome"/>
</dbReference>
<evidence type="ECO:0000313" key="2">
    <source>
        <dbReference type="Proteomes" id="UP000194154"/>
    </source>
</evidence>
<dbReference type="AlphaFoldDB" id="A0A1W7AAL3"/>
<reference evidence="1 2" key="1">
    <citation type="journal article" date="2017" name="Int. J. Syst. Evol. Microbiol.">
        <title>Macrococcus canis sp. nov., a skin bacterium associated with infections in dogs.</title>
        <authorList>
            <person name="Gobeli Brawand S."/>
            <person name="Cotting K."/>
            <person name="Gomez-Sanz E."/>
            <person name="Collaud A."/>
            <person name="Thomann A."/>
            <person name="Brodard I."/>
            <person name="Rodriguez-Campos S."/>
            <person name="Strauss C."/>
            <person name="Perreten V."/>
        </authorList>
    </citation>
    <scope>NUCLEOTIDE SEQUENCE [LARGE SCALE GENOMIC DNA]</scope>
    <source>
        <strain evidence="1 2">KM45013</strain>
    </source>
</reference>
<protein>
    <submittedName>
        <fullName evidence="1">Uncharacterized protein</fullName>
    </submittedName>
</protein>
<name>A0A1W7AAL3_9STAP</name>
<dbReference type="GeneID" id="35295147"/>
<proteinExistence type="predicted"/>
<sequence length="158" mass="19080">MTFKKMIPLFVSLLCALLLFLILNPETYKMTDKITRHKIYFSEPQKNELRRYSMRHYKVYTGKVKHYYTKGDQTVAELKYNDKVNFLLVDNHFKSTYAINDRVYFVADEHRKKTNLLRDSSHTYLYGTKMMYYADDKETVINKVKKYQQTLKIEQKES</sequence>
<keyword evidence="2" id="KW-1185">Reference proteome</keyword>
<dbReference type="EMBL" id="CP021059">
    <property type="protein sequence ID" value="ARQ06662.1"/>
    <property type="molecule type" value="Genomic_DNA"/>
</dbReference>
<gene>
    <name evidence="1" type="ORF">MCCS_10150</name>
</gene>
<evidence type="ECO:0000313" key="1">
    <source>
        <dbReference type="EMBL" id="ARQ06662.1"/>
    </source>
</evidence>
<dbReference type="STRING" id="1855823.MCCS_10150"/>
<organism evidence="1 2">
    <name type="scientific">Macrococcoides canis</name>
    <dbReference type="NCBI Taxonomy" id="1855823"/>
    <lineage>
        <taxon>Bacteria</taxon>
        <taxon>Bacillati</taxon>
        <taxon>Bacillota</taxon>
        <taxon>Bacilli</taxon>
        <taxon>Bacillales</taxon>
        <taxon>Staphylococcaceae</taxon>
        <taxon>Macrococcoides</taxon>
    </lineage>
</organism>
<dbReference type="KEGG" id="mcak:MCCS_10150"/>